<gene>
    <name evidence="13" type="ORF">KFL_008360110</name>
</gene>
<evidence type="ECO:0000256" key="7">
    <source>
        <dbReference type="ARBA" id="ARBA00023326"/>
    </source>
</evidence>
<keyword evidence="4 9" id="KW-0136">Cellulose degradation</keyword>
<dbReference type="InterPro" id="IPR018221">
    <property type="entry name" value="Glyco_hydro_9_His_AS"/>
</dbReference>
<dbReference type="Proteomes" id="UP000054558">
    <property type="component" value="Unassembled WGS sequence"/>
</dbReference>
<evidence type="ECO:0000256" key="1">
    <source>
        <dbReference type="ARBA" id="ARBA00000966"/>
    </source>
</evidence>
<evidence type="ECO:0000313" key="13">
    <source>
        <dbReference type="EMBL" id="GAQ91702.1"/>
    </source>
</evidence>
<accession>A0A1Y1INM7</accession>
<dbReference type="EC" id="3.2.1.4" evidence="9"/>
<dbReference type="PROSITE" id="PS00592">
    <property type="entry name" value="GH9_2"/>
    <property type="match status" value="1"/>
</dbReference>
<name>A0A1Y1INM7_KLENI</name>
<dbReference type="InterPro" id="IPR001701">
    <property type="entry name" value="Glyco_hydro_9"/>
</dbReference>
<dbReference type="SUPFAM" id="SSF48208">
    <property type="entry name" value="Six-hairpin glycosidases"/>
    <property type="match status" value="1"/>
</dbReference>
<feature type="domain" description="Glycoside hydrolase family 9" evidence="12">
    <location>
        <begin position="157"/>
        <end position="583"/>
    </location>
</feature>
<dbReference type="Pfam" id="PF00759">
    <property type="entry name" value="Glyco_hydro_9"/>
    <property type="match status" value="1"/>
</dbReference>
<dbReference type="STRING" id="105231.A0A1Y1INM7"/>
<evidence type="ECO:0000313" key="14">
    <source>
        <dbReference type="Proteomes" id="UP000054558"/>
    </source>
</evidence>
<evidence type="ECO:0000256" key="3">
    <source>
        <dbReference type="ARBA" id="ARBA00022801"/>
    </source>
</evidence>
<evidence type="ECO:0000259" key="12">
    <source>
        <dbReference type="Pfam" id="PF00759"/>
    </source>
</evidence>
<evidence type="ECO:0000256" key="9">
    <source>
        <dbReference type="RuleBase" id="RU361166"/>
    </source>
</evidence>
<evidence type="ECO:0000256" key="5">
    <source>
        <dbReference type="ARBA" id="ARBA00023277"/>
    </source>
</evidence>
<comment type="catalytic activity">
    <reaction evidence="1 9">
        <text>Endohydrolysis of (1-&gt;4)-beta-D-glucosidic linkages in cellulose, lichenin and cereal beta-D-glucans.</text>
        <dbReference type="EC" id="3.2.1.4"/>
    </reaction>
</comment>
<evidence type="ECO:0000256" key="11">
    <source>
        <dbReference type="SAM" id="MobiDB-lite"/>
    </source>
</evidence>
<keyword evidence="5 8" id="KW-0119">Carbohydrate metabolism</keyword>
<keyword evidence="6 8" id="KW-0326">Glycosidase</keyword>
<keyword evidence="3 8" id="KW-0378">Hydrolase</keyword>
<keyword evidence="14" id="KW-1185">Reference proteome</keyword>
<evidence type="ECO:0000256" key="10">
    <source>
        <dbReference type="SAM" id="Coils"/>
    </source>
</evidence>
<protein>
    <recommendedName>
        <fullName evidence="9">Endoglucanase</fullName>
        <ecNumber evidence="9">3.2.1.4</ecNumber>
    </recommendedName>
</protein>
<comment type="similarity">
    <text evidence="2 8 9">Belongs to the glycosyl hydrolase 9 (cellulase E) family.</text>
</comment>
<feature type="region of interest" description="Disordered" evidence="11">
    <location>
        <begin position="587"/>
        <end position="608"/>
    </location>
</feature>
<organism evidence="13 14">
    <name type="scientific">Klebsormidium nitens</name>
    <name type="common">Green alga</name>
    <name type="synonym">Ulothrix nitens</name>
    <dbReference type="NCBI Taxonomy" id="105231"/>
    <lineage>
        <taxon>Eukaryota</taxon>
        <taxon>Viridiplantae</taxon>
        <taxon>Streptophyta</taxon>
        <taxon>Klebsormidiophyceae</taxon>
        <taxon>Klebsormidiales</taxon>
        <taxon>Klebsormidiaceae</taxon>
        <taxon>Klebsormidium</taxon>
    </lineage>
</organism>
<dbReference type="EMBL" id="DF237785">
    <property type="protein sequence ID" value="GAQ91702.1"/>
    <property type="molecule type" value="Genomic_DNA"/>
</dbReference>
<keyword evidence="10" id="KW-0175">Coiled coil</keyword>
<evidence type="ECO:0000256" key="2">
    <source>
        <dbReference type="ARBA" id="ARBA00007072"/>
    </source>
</evidence>
<dbReference type="InterPro" id="IPR012341">
    <property type="entry name" value="6hp_glycosidase-like_sf"/>
</dbReference>
<proteinExistence type="inferred from homology"/>
<reference evidence="13 14" key="1">
    <citation type="journal article" date="2014" name="Nat. Commun.">
        <title>Klebsormidium flaccidum genome reveals primary factors for plant terrestrial adaptation.</title>
        <authorList>
            <person name="Hori K."/>
            <person name="Maruyama F."/>
            <person name="Fujisawa T."/>
            <person name="Togashi T."/>
            <person name="Yamamoto N."/>
            <person name="Seo M."/>
            <person name="Sato S."/>
            <person name="Yamada T."/>
            <person name="Mori H."/>
            <person name="Tajima N."/>
            <person name="Moriyama T."/>
            <person name="Ikeuchi M."/>
            <person name="Watanabe M."/>
            <person name="Wada H."/>
            <person name="Kobayashi K."/>
            <person name="Saito M."/>
            <person name="Masuda T."/>
            <person name="Sasaki-Sekimoto Y."/>
            <person name="Mashiguchi K."/>
            <person name="Awai K."/>
            <person name="Shimojima M."/>
            <person name="Masuda S."/>
            <person name="Iwai M."/>
            <person name="Nobusawa T."/>
            <person name="Narise T."/>
            <person name="Kondo S."/>
            <person name="Saito H."/>
            <person name="Sato R."/>
            <person name="Murakawa M."/>
            <person name="Ihara Y."/>
            <person name="Oshima-Yamada Y."/>
            <person name="Ohtaka K."/>
            <person name="Satoh M."/>
            <person name="Sonobe K."/>
            <person name="Ishii M."/>
            <person name="Ohtani R."/>
            <person name="Kanamori-Sato M."/>
            <person name="Honoki R."/>
            <person name="Miyazaki D."/>
            <person name="Mochizuki H."/>
            <person name="Umetsu J."/>
            <person name="Higashi K."/>
            <person name="Shibata D."/>
            <person name="Kamiya Y."/>
            <person name="Sato N."/>
            <person name="Nakamura Y."/>
            <person name="Tabata S."/>
            <person name="Ida S."/>
            <person name="Kurokawa K."/>
            <person name="Ohta H."/>
        </authorList>
    </citation>
    <scope>NUCLEOTIDE SEQUENCE [LARGE SCALE GENOMIC DNA]</scope>
    <source>
        <strain evidence="13 14">NIES-2285</strain>
    </source>
</reference>
<feature type="active site" evidence="8">
    <location>
        <position position="514"/>
    </location>
</feature>
<dbReference type="OrthoDB" id="10257085at2759"/>
<evidence type="ECO:0000256" key="6">
    <source>
        <dbReference type="ARBA" id="ARBA00023295"/>
    </source>
</evidence>
<dbReference type="Gene3D" id="1.50.10.10">
    <property type="match status" value="1"/>
</dbReference>
<evidence type="ECO:0000256" key="8">
    <source>
        <dbReference type="PROSITE-ProRule" id="PRU10059"/>
    </source>
</evidence>
<dbReference type="AlphaFoldDB" id="A0A1Y1INM7"/>
<dbReference type="GO" id="GO:0030245">
    <property type="term" value="P:cellulose catabolic process"/>
    <property type="evidence" value="ECO:0007669"/>
    <property type="project" value="UniProtKB-KW"/>
</dbReference>
<sequence>MGQAASLEAAVTHAETVLAQVQQLKKDRDAAQARCQGAEDELAAERQKLVVLNSISVARKRKAREEKSDFEAKIARLQEELHAKNIRIQELAKTASPNVDGPRVDKHVTFQVESGPEDSDDDSPLCIRRARQEAEALLPLERLVAAKCYLMKVLRLRIPWRGDSCLSDGSDVGLDLSRAYFDSGDHVVFGLPLSFTLSMMAFGLVEYGELYGTEQDRAIAALKWGTDWLLRAHPSENELYVQVGDGEKDHACWMRPEDLDMQRPSFKVDSSKPGSEVAAEAAAALAAASIVFRERDNAYHDVLIFHATQLFHFADKYRGSYSDSVPAAAAFYKSYSGYGDELLWAAAWLHRATSDPTYIAYMTGPNSNDGPLNWKGTATEISWDDKRAAAQLLAARLVLLGQQPSGTALDHYKKALDGFVCSYVTGNTPKTAAGLPWIREWSPLQYVTTSAFVIAAYNDILQQANASLTCSGSTYTSDTLLAYSKKQADYILGANPRRMSYMVGLGESFPQRVHHRAASIPRDGIHYKCGEGFKFFQTSDPNPNVLEGAIVGGPDQADNFQDARTNFKQLEASVYVVGPFLGLAARLSGSSPPPTASPSATEPDVNIGEPPGPILCECDCEGF</sequence>
<dbReference type="OMA" id="MAIMARI"/>
<dbReference type="GO" id="GO:0008810">
    <property type="term" value="F:cellulase activity"/>
    <property type="evidence" value="ECO:0007669"/>
    <property type="project" value="UniProtKB-EC"/>
</dbReference>
<dbReference type="PANTHER" id="PTHR22298">
    <property type="entry name" value="ENDO-1,4-BETA-GLUCANASE"/>
    <property type="match status" value="1"/>
</dbReference>
<keyword evidence="7 8" id="KW-0624">Polysaccharide degradation</keyword>
<evidence type="ECO:0000256" key="4">
    <source>
        <dbReference type="ARBA" id="ARBA00023001"/>
    </source>
</evidence>
<feature type="coiled-coil region" evidence="10">
    <location>
        <begin position="14"/>
        <end position="94"/>
    </location>
</feature>
<dbReference type="InterPro" id="IPR008928">
    <property type="entry name" value="6-hairpin_glycosidase_sf"/>
</dbReference>